<comment type="pathway">
    <text evidence="1">Protein modification; protein ubiquitination.</text>
</comment>
<dbReference type="STRING" id="104421.E2AGL7"/>
<gene>
    <name evidence="7" type="ORF">EAG_16198</name>
</gene>
<evidence type="ECO:0000313" key="7">
    <source>
        <dbReference type="EMBL" id="EFN67437.1"/>
    </source>
</evidence>
<dbReference type="PANTHER" id="PTHR24171">
    <property type="entry name" value="ANKYRIN REPEAT DOMAIN-CONTAINING PROTEIN 39-RELATED"/>
    <property type="match status" value="1"/>
</dbReference>
<feature type="repeat" description="ANK" evidence="6">
    <location>
        <begin position="165"/>
        <end position="197"/>
    </location>
</feature>
<feature type="repeat" description="ANK" evidence="6">
    <location>
        <begin position="132"/>
        <end position="164"/>
    </location>
</feature>
<dbReference type="OMA" id="ISTKTTC"/>
<dbReference type="AlphaFoldDB" id="E2AGL7"/>
<feature type="repeat" description="ANK" evidence="6">
    <location>
        <begin position="99"/>
        <end position="131"/>
    </location>
</feature>
<sequence>MDTACEIIDEPQQSLVKRIYYSARDGMAIALYTLLSDKSDADVNYLINQKVLEDEGQRCTPLIVAARYGHNKVVRMLLDKFKPDLEQEGTVKFNGYVIEGASALWAAAGAGHLSVLKTLVKAGANVNHPTKTNSTPLRAACFNGRLDIVKYLIDHRADINIPNTFNNTCLMIASYKGHLDIVNFLLDKGADPNKKAFCGATALHFAAECGHSNIVCELLKYGTKMTKNVSGMTPLITAAERTRAEVVEYLVQREEVTKEEIIDAYELLGASYANDKDNYCLTKAYKYLYKAMELRYSDTNNIVYKQLGPTVKAYENWRECETLERLESIKDNPNAIHMESLVIRERILGLHNPELPHPIVFRGAIFADNARFDRCIDLWLHALKLRQLNDISIVTDLLRFAQVFSQMIHVGVDLDFSQVINVLEASITELNRNKIKIQNPDPKDDIDQCVEEMESNITTTLYILTILTKLMTLNGNRCDESDLRQAYHLVHKLCALQMCLKDGQTLLHLAVNAETPVDDFHTNDVCKFPCAATAKLLIRCGADVNAMDNERNTPLHVIVSYNKAISDFATLHSIIIDLIEAGAHMDTVNNGGRTPYDVVTTGVAKIILRTQTKLSLTCMAAKAIKAYNLPYYGHVPRSLESFIELHGPGLNQS</sequence>
<dbReference type="GO" id="GO:0043161">
    <property type="term" value="P:proteasome-mediated ubiquitin-dependent protein catabolic process"/>
    <property type="evidence" value="ECO:0007669"/>
    <property type="project" value="UniProtKB-ARBA"/>
</dbReference>
<dbReference type="Pfam" id="PF12796">
    <property type="entry name" value="Ank_2"/>
    <property type="match status" value="1"/>
</dbReference>
<keyword evidence="2" id="KW-0677">Repeat</keyword>
<dbReference type="InterPro" id="IPR036770">
    <property type="entry name" value="Ankyrin_rpt-contain_sf"/>
</dbReference>
<dbReference type="Gene3D" id="1.25.40.20">
    <property type="entry name" value="Ankyrin repeat-containing domain"/>
    <property type="match status" value="3"/>
</dbReference>
<dbReference type="EMBL" id="GL439322">
    <property type="protein sequence ID" value="EFN67437.1"/>
    <property type="molecule type" value="Genomic_DNA"/>
</dbReference>
<evidence type="ECO:0000313" key="8">
    <source>
        <dbReference type="Proteomes" id="UP000000311"/>
    </source>
</evidence>
<evidence type="ECO:0000256" key="5">
    <source>
        <dbReference type="ARBA" id="ARBA00038500"/>
    </source>
</evidence>
<dbReference type="InParanoid" id="E2AGL7"/>
<dbReference type="FunFam" id="1.25.40.20:FF:000264">
    <property type="entry name" value="Fem-1 homolog B"/>
    <property type="match status" value="1"/>
</dbReference>
<evidence type="ECO:0000256" key="4">
    <source>
        <dbReference type="ARBA" id="ARBA00023043"/>
    </source>
</evidence>
<dbReference type="PANTHER" id="PTHR24171:SF9">
    <property type="entry name" value="ANKYRIN REPEAT DOMAIN-CONTAINING PROTEIN 39"/>
    <property type="match status" value="1"/>
</dbReference>
<dbReference type="Pfam" id="PF00023">
    <property type="entry name" value="Ank"/>
    <property type="match status" value="3"/>
</dbReference>
<dbReference type="SMART" id="SM00248">
    <property type="entry name" value="ANK"/>
    <property type="match status" value="8"/>
</dbReference>
<dbReference type="GO" id="GO:0003006">
    <property type="term" value="P:developmental process involved in reproduction"/>
    <property type="evidence" value="ECO:0007669"/>
    <property type="project" value="UniProtKB-ARBA"/>
</dbReference>
<protein>
    <submittedName>
        <fullName evidence="7">Protein fem-1-like protein B</fullName>
    </submittedName>
</protein>
<evidence type="ECO:0000256" key="2">
    <source>
        <dbReference type="ARBA" id="ARBA00022737"/>
    </source>
</evidence>
<dbReference type="FunCoup" id="E2AGL7">
    <property type="interactions" value="355"/>
</dbReference>
<reference evidence="7 8" key="1">
    <citation type="journal article" date="2010" name="Science">
        <title>Genomic comparison of the ants Camponotus floridanus and Harpegnathos saltator.</title>
        <authorList>
            <person name="Bonasio R."/>
            <person name="Zhang G."/>
            <person name="Ye C."/>
            <person name="Mutti N.S."/>
            <person name="Fang X."/>
            <person name="Qin N."/>
            <person name="Donahue G."/>
            <person name="Yang P."/>
            <person name="Li Q."/>
            <person name="Li C."/>
            <person name="Zhang P."/>
            <person name="Huang Z."/>
            <person name="Berger S.L."/>
            <person name="Reinberg D."/>
            <person name="Wang J."/>
            <person name="Liebig J."/>
        </authorList>
    </citation>
    <scope>NUCLEOTIDE SEQUENCE [LARGE SCALE GENOMIC DNA]</scope>
    <source>
        <strain evidence="8">C129</strain>
    </source>
</reference>
<evidence type="ECO:0000256" key="3">
    <source>
        <dbReference type="ARBA" id="ARBA00022786"/>
    </source>
</evidence>
<keyword evidence="4 6" id="KW-0040">ANK repeat</keyword>
<dbReference type="PROSITE" id="PS50088">
    <property type="entry name" value="ANK_REPEAT"/>
    <property type="match status" value="5"/>
</dbReference>
<proteinExistence type="inferred from homology"/>
<dbReference type="KEGG" id="cfo:105252169"/>
<feature type="repeat" description="ANK" evidence="6">
    <location>
        <begin position="502"/>
        <end position="549"/>
    </location>
</feature>
<accession>E2AGL7</accession>
<evidence type="ECO:0000256" key="6">
    <source>
        <dbReference type="PROSITE-ProRule" id="PRU00023"/>
    </source>
</evidence>
<dbReference type="InterPro" id="IPR002110">
    <property type="entry name" value="Ankyrin_rpt"/>
</dbReference>
<evidence type="ECO:0000256" key="1">
    <source>
        <dbReference type="ARBA" id="ARBA00004906"/>
    </source>
</evidence>
<organism evidence="8">
    <name type="scientific">Camponotus floridanus</name>
    <name type="common">Florida carpenter ant</name>
    <dbReference type="NCBI Taxonomy" id="104421"/>
    <lineage>
        <taxon>Eukaryota</taxon>
        <taxon>Metazoa</taxon>
        <taxon>Ecdysozoa</taxon>
        <taxon>Arthropoda</taxon>
        <taxon>Hexapoda</taxon>
        <taxon>Insecta</taxon>
        <taxon>Pterygota</taxon>
        <taxon>Neoptera</taxon>
        <taxon>Endopterygota</taxon>
        <taxon>Hymenoptera</taxon>
        <taxon>Apocrita</taxon>
        <taxon>Aculeata</taxon>
        <taxon>Formicoidea</taxon>
        <taxon>Formicidae</taxon>
        <taxon>Formicinae</taxon>
        <taxon>Camponotus</taxon>
    </lineage>
</organism>
<keyword evidence="3" id="KW-0833">Ubl conjugation pathway</keyword>
<dbReference type="PRINTS" id="PR01415">
    <property type="entry name" value="ANKYRIN"/>
</dbReference>
<dbReference type="Proteomes" id="UP000000311">
    <property type="component" value="Unassembled WGS sequence"/>
</dbReference>
<feature type="repeat" description="ANK" evidence="6">
    <location>
        <begin position="198"/>
        <end position="230"/>
    </location>
</feature>
<dbReference type="OrthoDB" id="4429489at2759"/>
<comment type="similarity">
    <text evidence="5">Belongs to the fem-1 family.</text>
</comment>
<name>E2AGL7_CAMFO</name>
<dbReference type="SUPFAM" id="SSF48403">
    <property type="entry name" value="Ankyrin repeat"/>
    <property type="match status" value="2"/>
</dbReference>
<dbReference type="PROSITE" id="PS50297">
    <property type="entry name" value="ANK_REP_REGION"/>
    <property type="match status" value="4"/>
</dbReference>
<keyword evidence="8" id="KW-1185">Reference proteome</keyword>